<dbReference type="InterPro" id="IPR002401">
    <property type="entry name" value="Cyt_P450_E_grp-I"/>
</dbReference>
<name>A0ABR2IGH6_9PEZI</name>
<keyword evidence="1" id="KW-0349">Heme</keyword>
<keyword evidence="3" id="KW-0408">Iron</keyword>
<evidence type="ECO:0000256" key="2">
    <source>
        <dbReference type="ARBA" id="ARBA00022723"/>
    </source>
</evidence>
<dbReference type="InterPro" id="IPR036396">
    <property type="entry name" value="Cyt_P450_sf"/>
</dbReference>
<dbReference type="PRINTS" id="PR00463">
    <property type="entry name" value="EP450I"/>
</dbReference>
<feature type="transmembrane region" description="Helical" evidence="4">
    <location>
        <begin position="37"/>
        <end position="56"/>
    </location>
</feature>
<dbReference type="InterPro" id="IPR050121">
    <property type="entry name" value="Cytochrome_P450_monoxygenase"/>
</dbReference>
<feature type="transmembrane region" description="Helical" evidence="4">
    <location>
        <begin position="68"/>
        <end position="88"/>
    </location>
</feature>
<sequence>MATINYTTVPDAFEPWRAELLSLGVTKNYLLLTNTQLVASAAVLGAILHLTILLPYEVESFMYRLLGGLLASWAGYFFFQIVLGFSVLSSASRVLLVSSAFNVGIFVSIGIYRLFFHRLRRFPGPMPAKLTKFFSASLAAKTVQYHKDVARMHDEYGDFIRTGPRELCVVRSSAVPLIYGPTTKCRKATWYTQVDTNYKNCSINMTRDVDDYRRRRRTWDRGFAIKVLQQYVPRITEKTDLFISQIAKQQKAIDATAWSSYLGFDIMGAAGFGKDFGGVAAGQEHPAIKGVHDHMTILGIASHVPWLLNIASHIPGATAGYAPFFNWVASEIQAKQKTWKHGQEPTDIISWLIKAFEEKDPSAPPSTAAMHEDARVVIIAGSETTASTLATMIFYLCKHPATYRKLQAQVDAAMPTLESWSYDQTKTVTFIDDIINESLRLKPALMTGGYRVTPPQGLQVDEQFIPGNTTVFVPTQLIQTDERYWPRGQEFIPERFNSKTSELRTENAPFMPFTLGMHACPGKNLALMTLRIILSKIAQNFDLSFGPGENGEVFDTQALETFTTTLPPVMVQFTKRER</sequence>
<keyword evidence="2" id="KW-0479">Metal-binding</keyword>
<keyword evidence="6" id="KW-1185">Reference proteome</keyword>
<organism evidence="5 6">
    <name type="scientific">Apiospora arundinis</name>
    <dbReference type="NCBI Taxonomy" id="335852"/>
    <lineage>
        <taxon>Eukaryota</taxon>
        <taxon>Fungi</taxon>
        <taxon>Dikarya</taxon>
        <taxon>Ascomycota</taxon>
        <taxon>Pezizomycotina</taxon>
        <taxon>Sordariomycetes</taxon>
        <taxon>Xylariomycetidae</taxon>
        <taxon>Amphisphaeriales</taxon>
        <taxon>Apiosporaceae</taxon>
        <taxon>Apiospora</taxon>
    </lineage>
</organism>
<proteinExistence type="predicted"/>
<dbReference type="Pfam" id="PF00067">
    <property type="entry name" value="p450"/>
    <property type="match status" value="1"/>
</dbReference>
<evidence type="ECO:0000256" key="4">
    <source>
        <dbReference type="SAM" id="Phobius"/>
    </source>
</evidence>
<dbReference type="PANTHER" id="PTHR24305">
    <property type="entry name" value="CYTOCHROME P450"/>
    <property type="match status" value="1"/>
</dbReference>
<accession>A0ABR2IGH6</accession>
<reference evidence="5 6" key="1">
    <citation type="journal article" date="2024" name="IMA Fungus">
        <title>Apiospora arundinis, a panoply of carbohydrate-active enzymes and secondary metabolites.</title>
        <authorList>
            <person name="Sorensen T."/>
            <person name="Petersen C."/>
            <person name="Muurmann A.T."/>
            <person name="Christiansen J.V."/>
            <person name="Brundto M.L."/>
            <person name="Overgaard C.K."/>
            <person name="Boysen A.T."/>
            <person name="Wollenberg R.D."/>
            <person name="Larsen T.O."/>
            <person name="Sorensen J.L."/>
            <person name="Nielsen K.L."/>
            <person name="Sondergaard T.E."/>
        </authorList>
    </citation>
    <scope>NUCLEOTIDE SEQUENCE [LARGE SCALE GENOMIC DNA]</scope>
    <source>
        <strain evidence="5 6">AAU 773</strain>
    </source>
</reference>
<dbReference type="PANTHER" id="PTHR24305:SF78">
    <property type="entry name" value="P450, PUTATIVE (EUROFUNG)-RELATED"/>
    <property type="match status" value="1"/>
</dbReference>
<keyword evidence="4" id="KW-0812">Transmembrane</keyword>
<keyword evidence="4" id="KW-0472">Membrane</keyword>
<evidence type="ECO:0000313" key="5">
    <source>
        <dbReference type="EMBL" id="KAK8862193.1"/>
    </source>
</evidence>
<keyword evidence="4" id="KW-1133">Transmembrane helix</keyword>
<protein>
    <submittedName>
        <fullName evidence="5">Cytochrome P450</fullName>
    </submittedName>
</protein>
<gene>
    <name evidence="5" type="ORF">PGQ11_008428</name>
</gene>
<dbReference type="SUPFAM" id="SSF48264">
    <property type="entry name" value="Cytochrome P450"/>
    <property type="match status" value="1"/>
</dbReference>
<evidence type="ECO:0000256" key="1">
    <source>
        <dbReference type="ARBA" id="ARBA00022617"/>
    </source>
</evidence>
<dbReference type="Proteomes" id="UP001390339">
    <property type="component" value="Unassembled WGS sequence"/>
</dbReference>
<dbReference type="Gene3D" id="1.10.630.10">
    <property type="entry name" value="Cytochrome P450"/>
    <property type="match status" value="1"/>
</dbReference>
<dbReference type="EMBL" id="JAPCWZ010000005">
    <property type="protein sequence ID" value="KAK8862193.1"/>
    <property type="molecule type" value="Genomic_DNA"/>
</dbReference>
<comment type="caution">
    <text evidence="5">The sequence shown here is derived from an EMBL/GenBank/DDBJ whole genome shotgun (WGS) entry which is preliminary data.</text>
</comment>
<feature type="transmembrane region" description="Helical" evidence="4">
    <location>
        <begin position="94"/>
        <end position="116"/>
    </location>
</feature>
<dbReference type="InterPro" id="IPR001128">
    <property type="entry name" value="Cyt_P450"/>
</dbReference>
<dbReference type="CDD" id="cd11061">
    <property type="entry name" value="CYP67-like"/>
    <property type="match status" value="1"/>
</dbReference>
<dbReference type="PRINTS" id="PR00385">
    <property type="entry name" value="P450"/>
</dbReference>
<evidence type="ECO:0000313" key="6">
    <source>
        <dbReference type="Proteomes" id="UP001390339"/>
    </source>
</evidence>
<evidence type="ECO:0000256" key="3">
    <source>
        <dbReference type="ARBA" id="ARBA00023004"/>
    </source>
</evidence>